<dbReference type="CDD" id="cd01066">
    <property type="entry name" value="APP_MetAP"/>
    <property type="match status" value="1"/>
</dbReference>
<feature type="domain" description="Peptidase M24" evidence="1">
    <location>
        <begin position="164"/>
        <end position="381"/>
    </location>
</feature>
<dbReference type="InterPro" id="IPR050659">
    <property type="entry name" value="Peptidase_M24B"/>
</dbReference>
<dbReference type="Pfam" id="PF00557">
    <property type="entry name" value="Peptidase_M24"/>
    <property type="match status" value="1"/>
</dbReference>
<gene>
    <name evidence="3" type="ORF">J5Y10_23180</name>
</gene>
<keyword evidence="3" id="KW-0378">Hydrolase</keyword>
<keyword evidence="3" id="KW-0031">Aminopeptidase</keyword>
<dbReference type="GO" id="GO:0004177">
    <property type="term" value="F:aminopeptidase activity"/>
    <property type="evidence" value="ECO:0007669"/>
    <property type="project" value="UniProtKB-KW"/>
</dbReference>
<dbReference type="InterPro" id="IPR029149">
    <property type="entry name" value="Creatin/AminoP/Spt16_N"/>
</dbReference>
<dbReference type="SUPFAM" id="SSF55920">
    <property type="entry name" value="Creatinase/aminopeptidase"/>
    <property type="match status" value="1"/>
</dbReference>
<dbReference type="Gene3D" id="3.90.230.10">
    <property type="entry name" value="Creatinase/methionine aminopeptidase superfamily"/>
    <property type="match status" value="1"/>
</dbReference>
<name>A0A940N494_9PROT</name>
<evidence type="ECO:0000313" key="4">
    <source>
        <dbReference type="Proteomes" id="UP000677537"/>
    </source>
</evidence>
<protein>
    <submittedName>
        <fullName evidence="3">Aminopeptidase P family protein</fullName>
    </submittedName>
</protein>
<evidence type="ECO:0000259" key="2">
    <source>
        <dbReference type="Pfam" id="PF01321"/>
    </source>
</evidence>
<dbReference type="AlphaFoldDB" id="A0A940N494"/>
<feature type="domain" description="Creatinase N-terminal" evidence="2">
    <location>
        <begin position="16"/>
        <end position="155"/>
    </location>
</feature>
<dbReference type="InterPro" id="IPR000587">
    <property type="entry name" value="Creatinase_N"/>
</dbReference>
<dbReference type="InterPro" id="IPR036005">
    <property type="entry name" value="Creatinase/aminopeptidase-like"/>
</dbReference>
<dbReference type="SUPFAM" id="SSF53092">
    <property type="entry name" value="Creatinase/prolidase N-terminal domain"/>
    <property type="match status" value="1"/>
</dbReference>
<dbReference type="InterPro" id="IPR000994">
    <property type="entry name" value="Pept_M24"/>
</dbReference>
<keyword evidence="3" id="KW-0645">Protease</keyword>
<dbReference type="Proteomes" id="UP000677537">
    <property type="component" value="Unassembled WGS sequence"/>
</dbReference>
<dbReference type="RefSeq" id="WP_209376502.1">
    <property type="nucleotide sequence ID" value="NZ_JAGIZA010000020.1"/>
</dbReference>
<proteinExistence type="predicted"/>
<dbReference type="PANTHER" id="PTHR46112">
    <property type="entry name" value="AMINOPEPTIDASE"/>
    <property type="match status" value="1"/>
</dbReference>
<comment type="caution">
    <text evidence="3">The sequence shown here is derived from an EMBL/GenBank/DDBJ whole genome shotgun (WGS) entry which is preliminary data.</text>
</comment>
<evidence type="ECO:0000259" key="1">
    <source>
        <dbReference type="Pfam" id="PF00557"/>
    </source>
</evidence>
<sequence length="400" mass="43457">MAELVSAVPAEILAARQASLQEWMAAEGLGAMVVFGQGSSAGTATRSHGNLRYLADWDSEPAPSALVLPRTGPPHLITASVFARLMAEDTRRFATAVLGKGAAFARAILHALGHAERVCITGRDEIPLGIWETLAAAGARDWLDCTAEFAKRRMVKDAVQISFHRRAAAICDSMFEALGPLAYSGRSAWQMQVALEALAKDRGAEYCKTWLTVAPAAGRCHFWRDENARIPQLGDQVLLGIMVLLNGHWGHALRTAHMGQPGEAARAMFATVERMYDGMFALMRPGAPLRDVNTPFDTEFRACMERLGDPEEFRFRSGHALGHSYEDPIGTAEFPQPYDAAPALPGPPLLLQPGMLFELHPNLFVPGIAGASIGDMVLIREDGPEVLTRFPRRLAVLTPQ</sequence>
<dbReference type="Pfam" id="PF01321">
    <property type="entry name" value="Creatinase_N"/>
    <property type="match status" value="1"/>
</dbReference>
<evidence type="ECO:0000313" key="3">
    <source>
        <dbReference type="EMBL" id="MBP0495706.1"/>
    </source>
</evidence>
<keyword evidence="4" id="KW-1185">Reference proteome</keyword>
<dbReference type="Gene3D" id="3.40.350.10">
    <property type="entry name" value="Creatinase/prolidase N-terminal domain"/>
    <property type="match status" value="1"/>
</dbReference>
<accession>A0A940N494</accession>
<organism evidence="3 4">
    <name type="scientific">Roseomonas indoligenes</name>
    <dbReference type="NCBI Taxonomy" id="2820811"/>
    <lineage>
        <taxon>Bacteria</taxon>
        <taxon>Pseudomonadati</taxon>
        <taxon>Pseudomonadota</taxon>
        <taxon>Alphaproteobacteria</taxon>
        <taxon>Acetobacterales</taxon>
        <taxon>Roseomonadaceae</taxon>
        <taxon>Roseomonas</taxon>
    </lineage>
</organism>
<dbReference type="PANTHER" id="PTHR46112:SF2">
    <property type="entry name" value="XAA-PRO AMINOPEPTIDASE P-RELATED"/>
    <property type="match status" value="1"/>
</dbReference>
<reference evidence="3" key="1">
    <citation type="submission" date="2021-03" db="EMBL/GenBank/DDBJ databases">
        <authorList>
            <person name="So Y."/>
        </authorList>
    </citation>
    <scope>NUCLEOTIDE SEQUENCE</scope>
    <source>
        <strain evidence="3">SG15</strain>
    </source>
</reference>
<dbReference type="EMBL" id="JAGIZA010000020">
    <property type="protein sequence ID" value="MBP0495706.1"/>
    <property type="molecule type" value="Genomic_DNA"/>
</dbReference>